<dbReference type="GO" id="GO:0004458">
    <property type="term" value="F:D-lactate dehydrogenase (cytochrome) activity"/>
    <property type="evidence" value="ECO:0007669"/>
    <property type="project" value="TreeGrafter"/>
</dbReference>
<dbReference type="GO" id="GO:0008720">
    <property type="term" value="F:D-lactate dehydrogenase (NAD+) activity"/>
    <property type="evidence" value="ECO:0007669"/>
    <property type="project" value="TreeGrafter"/>
</dbReference>
<sequence>MTTSERPAGARVHDAQPADLGGHRARAVGTTHFPSGTEEVRQHVLSAARSGIPVYPLSTGRNWGMGSRSPVVDGCDVLDLSKMNSVRVLDMDLGYAVVEPGVTQRQLAELLRGTPWMLNVTAGCADASIVGNTVDRGDGTIRARAEDLLGLEVVLGTGEIMTTGGLDGTGRRPGIVAGPDLTRAFVQGNLGVVTAMAIGLVPRPETISLVHATFAETALPEAIGAMVRITRQRIATDGMLRLKDLFVVPDGDVTVPATADPGVFTIQVPLLGKHDAVRVAEGRIRETLSATGGLASYRSLDAAATPSSDPLYTRTLFARGIPACSNVHRGLGVTECTRVDQASMGWLMFLPAVPLAQRSIGTAIRLFRTEAARYGTAGMLEFNVISQHTTNMVTQIPFAREPEAVERAHVLRDVLRWSFLRAGFPPYRSNIDHAPRELADRSGSYRDDPLGALKRLWDPTGIIAPGRYLTVDR</sequence>
<comment type="similarity">
    <text evidence="1">Belongs to the FAD-binding oxidoreductase/transferase type 4 family.</text>
</comment>
<evidence type="ECO:0000256" key="3">
    <source>
        <dbReference type="ARBA" id="ARBA00022827"/>
    </source>
</evidence>
<keyword evidence="2" id="KW-0285">Flavoprotein</keyword>
<dbReference type="PANTHER" id="PTHR11748">
    <property type="entry name" value="D-LACTATE DEHYDROGENASE"/>
    <property type="match status" value="1"/>
</dbReference>
<feature type="domain" description="FAD-binding PCMH-type" evidence="5">
    <location>
        <begin position="20"/>
        <end position="203"/>
    </location>
</feature>
<keyword evidence="7" id="KW-1185">Reference proteome</keyword>
<evidence type="ECO:0000256" key="4">
    <source>
        <dbReference type="ARBA" id="ARBA00023002"/>
    </source>
</evidence>
<dbReference type="SUPFAM" id="SSF55103">
    <property type="entry name" value="FAD-linked oxidases, C-terminal domain"/>
    <property type="match status" value="1"/>
</dbReference>
<evidence type="ECO:0000256" key="2">
    <source>
        <dbReference type="ARBA" id="ARBA00022630"/>
    </source>
</evidence>
<dbReference type="InterPro" id="IPR016169">
    <property type="entry name" value="FAD-bd_PCMH_sub2"/>
</dbReference>
<dbReference type="Pfam" id="PF01565">
    <property type="entry name" value="FAD_binding_4"/>
    <property type="match status" value="1"/>
</dbReference>
<dbReference type="InterPro" id="IPR036318">
    <property type="entry name" value="FAD-bd_PCMH-like_sf"/>
</dbReference>
<dbReference type="InterPro" id="IPR016166">
    <property type="entry name" value="FAD-bd_PCMH"/>
</dbReference>
<dbReference type="AlphaFoldDB" id="A0A370HDM8"/>
<dbReference type="EMBL" id="QQAZ01000001">
    <property type="protein sequence ID" value="RDI55337.1"/>
    <property type="molecule type" value="Genomic_DNA"/>
</dbReference>
<dbReference type="PANTHER" id="PTHR11748:SF111">
    <property type="entry name" value="D-LACTATE DEHYDROGENASE, MITOCHONDRIAL-RELATED"/>
    <property type="match status" value="1"/>
</dbReference>
<gene>
    <name evidence="6" type="ORF">DFR68_101170</name>
</gene>
<dbReference type="InterPro" id="IPR006094">
    <property type="entry name" value="Oxid_FAD_bind_N"/>
</dbReference>
<dbReference type="STRING" id="1210089.GCA_001613165_02185"/>
<evidence type="ECO:0000256" key="1">
    <source>
        <dbReference type="ARBA" id="ARBA00008000"/>
    </source>
</evidence>
<keyword evidence="3" id="KW-0274">FAD</keyword>
<dbReference type="Proteomes" id="UP000255355">
    <property type="component" value="Unassembled WGS sequence"/>
</dbReference>
<accession>A0A370HDM8</accession>
<evidence type="ECO:0000259" key="5">
    <source>
        <dbReference type="PROSITE" id="PS51387"/>
    </source>
</evidence>
<dbReference type="RefSeq" id="WP_068017420.1">
    <property type="nucleotide sequence ID" value="NZ_QQAZ01000001.1"/>
</dbReference>
<dbReference type="Gene3D" id="3.30.465.10">
    <property type="match status" value="1"/>
</dbReference>
<dbReference type="SUPFAM" id="SSF56176">
    <property type="entry name" value="FAD-binding/transporter-associated domain-like"/>
    <property type="match status" value="1"/>
</dbReference>
<dbReference type="InterPro" id="IPR016164">
    <property type="entry name" value="FAD-linked_Oxase-like_C"/>
</dbReference>
<organism evidence="6 7">
    <name type="scientific">Nocardia mexicana</name>
    <dbReference type="NCBI Taxonomy" id="279262"/>
    <lineage>
        <taxon>Bacteria</taxon>
        <taxon>Bacillati</taxon>
        <taxon>Actinomycetota</taxon>
        <taxon>Actinomycetes</taxon>
        <taxon>Mycobacteriales</taxon>
        <taxon>Nocardiaceae</taxon>
        <taxon>Nocardia</taxon>
    </lineage>
</organism>
<reference evidence="6 7" key="1">
    <citation type="submission" date="2018-07" db="EMBL/GenBank/DDBJ databases">
        <title>Genomic Encyclopedia of Type Strains, Phase IV (KMG-IV): sequencing the most valuable type-strain genomes for metagenomic binning, comparative biology and taxonomic classification.</title>
        <authorList>
            <person name="Goeker M."/>
        </authorList>
    </citation>
    <scope>NUCLEOTIDE SEQUENCE [LARGE SCALE GENOMIC DNA]</scope>
    <source>
        <strain evidence="6 7">DSM 44952</strain>
    </source>
</reference>
<dbReference type="Gene3D" id="3.30.43.10">
    <property type="entry name" value="Uridine Diphospho-n-acetylenolpyruvylglucosamine Reductase, domain 2"/>
    <property type="match status" value="1"/>
</dbReference>
<dbReference type="GO" id="GO:0071949">
    <property type="term" value="F:FAD binding"/>
    <property type="evidence" value="ECO:0007669"/>
    <property type="project" value="InterPro"/>
</dbReference>
<name>A0A370HDM8_9NOCA</name>
<evidence type="ECO:0000313" key="6">
    <source>
        <dbReference type="EMBL" id="RDI55337.1"/>
    </source>
</evidence>
<keyword evidence="4" id="KW-0560">Oxidoreductase</keyword>
<dbReference type="InterPro" id="IPR016170">
    <property type="entry name" value="Cytok_DH_C_sf"/>
</dbReference>
<protein>
    <submittedName>
        <fullName evidence="6">4-cresol dehydrogenase (Hydroxylating)</fullName>
    </submittedName>
</protein>
<dbReference type="Gene3D" id="3.40.462.10">
    <property type="entry name" value="FAD-linked oxidases, C-terminal domain"/>
    <property type="match status" value="1"/>
</dbReference>
<dbReference type="InterPro" id="IPR016167">
    <property type="entry name" value="FAD-bd_PCMH_sub1"/>
</dbReference>
<evidence type="ECO:0000313" key="7">
    <source>
        <dbReference type="Proteomes" id="UP000255355"/>
    </source>
</evidence>
<dbReference type="PROSITE" id="PS51387">
    <property type="entry name" value="FAD_PCMH"/>
    <property type="match status" value="1"/>
</dbReference>
<dbReference type="GO" id="GO:1903457">
    <property type="term" value="P:lactate catabolic process"/>
    <property type="evidence" value="ECO:0007669"/>
    <property type="project" value="TreeGrafter"/>
</dbReference>
<comment type="caution">
    <text evidence="6">The sequence shown here is derived from an EMBL/GenBank/DDBJ whole genome shotgun (WGS) entry which is preliminary data.</text>
</comment>
<proteinExistence type="inferred from homology"/>